<evidence type="ECO:0000256" key="6">
    <source>
        <dbReference type="SAM" id="Coils"/>
    </source>
</evidence>
<feature type="region of interest" description="Disordered" evidence="7">
    <location>
        <begin position="164"/>
        <end position="192"/>
    </location>
</feature>
<evidence type="ECO:0000256" key="1">
    <source>
        <dbReference type="ARBA" id="ARBA00004245"/>
    </source>
</evidence>
<comment type="subcellular location">
    <subcellularLocation>
        <location evidence="1">Cytoplasm</location>
        <location evidence="1">Cytoskeleton</location>
    </subcellularLocation>
</comment>
<keyword evidence="10" id="KW-1185">Reference proteome</keyword>
<reference evidence="9 10" key="1">
    <citation type="submission" date="2024-01" db="EMBL/GenBank/DDBJ databases">
        <title>The genomes of 5 underutilized Papilionoideae crops provide insights into root nodulation and disease resistanc.</title>
        <authorList>
            <person name="Jiang F."/>
        </authorList>
    </citation>
    <scope>NUCLEOTIDE SEQUENCE [LARGE SCALE GENOMIC DNA]</scope>
    <source>
        <strain evidence="9">DUOXIRENSHENG_FW03</strain>
        <tissue evidence="9">Leaves</tissue>
    </source>
</reference>
<keyword evidence="5" id="KW-0206">Cytoskeleton</keyword>
<name>A0AAN9SK20_PSOTE</name>
<accession>A0AAN9SK20</accession>
<keyword evidence="3" id="KW-0963">Cytoplasm</keyword>
<dbReference type="PANTHER" id="PTHR46372">
    <property type="entry name" value="PROTEIN WVD2-LIKE 3"/>
    <property type="match status" value="1"/>
</dbReference>
<feature type="domain" description="TPX2 C-terminal" evidence="8">
    <location>
        <begin position="347"/>
        <end position="421"/>
    </location>
</feature>
<proteinExistence type="inferred from homology"/>
<dbReference type="GO" id="GO:0000226">
    <property type="term" value="P:microtubule cytoskeleton organization"/>
    <property type="evidence" value="ECO:0007669"/>
    <property type="project" value="InterPro"/>
</dbReference>
<dbReference type="Proteomes" id="UP001386955">
    <property type="component" value="Unassembled WGS sequence"/>
</dbReference>
<evidence type="ECO:0000256" key="5">
    <source>
        <dbReference type="ARBA" id="ARBA00023212"/>
    </source>
</evidence>
<evidence type="ECO:0000313" key="9">
    <source>
        <dbReference type="EMBL" id="KAK7396790.1"/>
    </source>
</evidence>
<sequence>MKHEMARTCNSNAPCLPLSLVHGHNSPRFLLINLSRSFKPPPNSSFCFLSLHTPFKFNNYISLPLKTPLFSLLSSPFHTSLVNKSSPLLNKHYFFYSIMESQNGVAVEEEKRVIGVTTKVENIKKEVERDCYGSEIQTKNEASKPTVEGKGTISAGNNVAIEASKSSANKNSKGATKETGGRASVASKSNKYAKDKPILKGLNSISQKQRPSLSQSLSFPVKSAGEDAMQKSIDGYLVKPKVRNIQGTGIRGEAPLRHLNKSTNSEVNSLAKTNIVMPGLKRSAFGRSTTVTAVTKSQISEALFSAIMNFRFKVSNTAKTVKVNREDDDSHSTTSSATHQRSSGSGFSFRLEERAEKRKEFFSKLEEKVLAKEAEKTNLQAKSKENQEAEIKLLRKSMTFKATPMPSFYKEPTPKVELKKIPTTRARSPKLGRHKEPAMKNNSGEHKSCSSPRGKQQQNGSNKIKGQKDLIPKNPIRETQAKLKSQENATTENKEECQDPHDDNSECKNDMELKSEAGLAPNSALLLSPTTPELVSYEVTVGV</sequence>
<feature type="compositionally biased region" description="Low complexity" evidence="7">
    <location>
        <begin position="332"/>
        <end position="343"/>
    </location>
</feature>
<gene>
    <name evidence="9" type="ORF">VNO78_17949</name>
</gene>
<feature type="coiled-coil region" evidence="6">
    <location>
        <begin position="362"/>
        <end position="392"/>
    </location>
</feature>
<comment type="caution">
    <text evidence="9">The sequence shown here is derived from an EMBL/GenBank/DDBJ whole genome shotgun (WGS) entry which is preliminary data.</text>
</comment>
<feature type="compositionally biased region" description="Polar residues" evidence="7">
    <location>
        <begin position="449"/>
        <end position="464"/>
    </location>
</feature>
<feature type="region of interest" description="Disordered" evidence="7">
    <location>
        <begin position="322"/>
        <end position="349"/>
    </location>
</feature>
<dbReference type="AlphaFoldDB" id="A0AAN9SK20"/>
<feature type="compositionally biased region" description="Basic and acidic residues" evidence="7">
    <location>
        <begin position="492"/>
        <end position="515"/>
    </location>
</feature>
<dbReference type="EMBL" id="JAYMYS010000004">
    <property type="protein sequence ID" value="KAK7396790.1"/>
    <property type="molecule type" value="Genomic_DNA"/>
</dbReference>
<evidence type="ECO:0000259" key="8">
    <source>
        <dbReference type="Pfam" id="PF06886"/>
    </source>
</evidence>
<feature type="region of interest" description="Disordered" evidence="7">
    <location>
        <begin position="404"/>
        <end position="515"/>
    </location>
</feature>
<dbReference type="Pfam" id="PF06886">
    <property type="entry name" value="TPX2"/>
    <property type="match status" value="1"/>
</dbReference>
<dbReference type="GO" id="GO:0008017">
    <property type="term" value="F:microtubule binding"/>
    <property type="evidence" value="ECO:0007669"/>
    <property type="project" value="InterPro"/>
</dbReference>
<feature type="compositionally biased region" description="Basic and acidic residues" evidence="7">
    <location>
        <begin position="434"/>
        <end position="448"/>
    </location>
</feature>
<evidence type="ECO:0000256" key="2">
    <source>
        <dbReference type="ARBA" id="ARBA00005885"/>
    </source>
</evidence>
<dbReference type="PANTHER" id="PTHR46372:SF26">
    <property type="entry name" value="(WILD MALAYSIAN BANANA) HYPOTHETICAL PROTEIN"/>
    <property type="match status" value="1"/>
</dbReference>
<protein>
    <recommendedName>
        <fullName evidence="8">TPX2 C-terminal domain-containing protein</fullName>
    </recommendedName>
</protein>
<comment type="similarity">
    <text evidence="2">Belongs to the TPX2 family.</text>
</comment>
<dbReference type="InterPro" id="IPR044806">
    <property type="entry name" value="WVD2/WDL1-4"/>
</dbReference>
<evidence type="ECO:0000256" key="3">
    <source>
        <dbReference type="ARBA" id="ARBA00022490"/>
    </source>
</evidence>
<evidence type="ECO:0000256" key="4">
    <source>
        <dbReference type="ARBA" id="ARBA00022701"/>
    </source>
</evidence>
<dbReference type="GO" id="GO:0005874">
    <property type="term" value="C:microtubule"/>
    <property type="evidence" value="ECO:0007669"/>
    <property type="project" value="UniProtKB-KW"/>
</dbReference>
<dbReference type="InterPro" id="IPR027329">
    <property type="entry name" value="TPX2_C"/>
</dbReference>
<keyword evidence="4" id="KW-0493">Microtubule</keyword>
<evidence type="ECO:0000313" key="10">
    <source>
        <dbReference type="Proteomes" id="UP001386955"/>
    </source>
</evidence>
<organism evidence="9 10">
    <name type="scientific">Psophocarpus tetragonolobus</name>
    <name type="common">Winged bean</name>
    <name type="synonym">Dolichos tetragonolobus</name>
    <dbReference type="NCBI Taxonomy" id="3891"/>
    <lineage>
        <taxon>Eukaryota</taxon>
        <taxon>Viridiplantae</taxon>
        <taxon>Streptophyta</taxon>
        <taxon>Embryophyta</taxon>
        <taxon>Tracheophyta</taxon>
        <taxon>Spermatophyta</taxon>
        <taxon>Magnoliopsida</taxon>
        <taxon>eudicotyledons</taxon>
        <taxon>Gunneridae</taxon>
        <taxon>Pentapetalae</taxon>
        <taxon>rosids</taxon>
        <taxon>fabids</taxon>
        <taxon>Fabales</taxon>
        <taxon>Fabaceae</taxon>
        <taxon>Papilionoideae</taxon>
        <taxon>50 kb inversion clade</taxon>
        <taxon>NPAAA clade</taxon>
        <taxon>indigoferoid/millettioid clade</taxon>
        <taxon>Phaseoleae</taxon>
        <taxon>Psophocarpus</taxon>
    </lineage>
</organism>
<evidence type="ECO:0000256" key="7">
    <source>
        <dbReference type="SAM" id="MobiDB-lite"/>
    </source>
</evidence>
<feature type="compositionally biased region" description="Basic and acidic residues" evidence="7">
    <location>
        <begin position="466"/>
        <end position="485"/>
    </location>
</feature>
<keyword evidence="6" id="KW-0175">Coiled coil</keyword>
<feature type="compositionally biased region" description="Low complexity" evidence="7">
    <location>
        <begin position="164"/>
        <end position="173"/>
    </location>
</feature>